<feature type="compositionally biased region" description="Low complexity" evidence="6">
    <location>
        <begin position="127"/>
        <end position="169"/>
    </location>
</feature>
<evidence type="ECO:0000256" key="2">
    <source>
        <dbReference type="ARBA" id="ARBA00022723"/>
    </source>
</evidence>
<dbReference type="InterPro" id="IPR038508">
    <property type="entry name" value="ArfGAP_dom_sf"/>
</dbReference>
<dbReference type="Pfam" id="PF01412">
    <property type="entry name" value="ArfGap"/>
    <property type="match status" value="1"/>
</dbReference>
<dbReference type="GO" id="GO:0008270">
    <property type="term" value="F:zinc ion binding"/>
    <property type="evidence" value="ECO:0007669"/>
    <property type="project" value="UniProtKB-KW"/>
</dbReference>
<reference evidence="9" key="1">
    <citation type="journal article" date="2010" name="Nature">
        <title>The Amphimedon queenslandica genome and the evolution of animal complexity.</title>
        <authorList>
            <person name="Srivastava M."/>
            <person name="Simakov O."/>
            <person name="Chapman J."/>
            <person name="Fahey B."/>
            <person name="Gauthier M.E."/>
            <person name="Mitros T."/>
            <person name="Richards G.S."/>
            <person name="Conaco C."/>
            <person name="Dacre M."/>
            <person name="Hellsten U."/>
            <person name="Larroux C."/>
            <person name="Putnam N.H."/>
            <person name="Stanke M."/>
            <person name="Adamska M."/>
            <person name="Darling A."/>
            <person name="Degnan S.M."/>
            <person name="Oakley T.H."/>
            <person name="Plachetzki D.C."/>
            <person name="Zhai Y."/>
            <person name="Adamski M."/>
            <person name="Calcino A."/>
            <person name="Cummins S.F."/>
            <person name="Goodstein D.M."/>
            <person name="Harris C."/>
            <person name="Jackson D.J."/>
            <person name="Leys S.P."/>
            <person name="Shu S."/>
            <person name="Woodcroft B.J."/>
            <person name="Vervoort M."/>
            <person name="Kosik K.S."/>
            <person name="Manning G."/>
            <person name="Degnan B.M."/>
            <person name="Rokhsar D.S."/>
        </authorList>
    </citation>
    <scope>NUCLEOTIDE SEQUENCE [LARGE SCALE GENOMIC DNA]</scope>
</reference>
<dbReference type="FunCoup" id="A0A1X7VFP1">
    <property type="interactions" value="270"/>
</dbReference>
<protein>
    <recommendedName>
        <fullName evidence="7">Arf-GAP domain-containing protein</fullName>
    </recommendedName>
</protein>
<dbReference type="OrthoDB" id="73919at2759"/>
<reference evidence="8" key="2">
    <citation type="submission" date="2017-05" db="UniProtKB">
        <authorList>
            <consortium name="EnsemblMetazoa"/>
        </authorList>
    </citation>
    <scope>IDENTIFICATION</scope>
</reference>
<evidence type="ECO:0000313" key="8">
    <source>
        <dbReference type="EnsemblMetazoa" id="Aqu2.1.39100_001"/>
    </source>
</evidence>
<dbReference type="InterPro" id="IPR037278">
    <property type="entry name" value="ARFGAP/RecO"/>
</dbReference>
<evidence type="ECO:0000256" key="6">
    <source>
        <dbReference type="SAM" id="MobiDB-lite"/>
    </source>
</evidence>
<organism evidence="8">
    <name type="scientific">Amphimedon queenslandica</name>
    <name type="common">Sponge</name>
    <dbReference type="NCBI Taxonomy" id="400682"/>
    <lineage>
        <taxon>Eukaryota</taxon>
        <taxon>Metazoa</taxon>
        <taxon>Porifera</taxon>
        <taxon>Demospongiae</taxon>
        <taxon>Heteroscleromorpha</taxon>
        <taxon>Haplosclerida</taxon>
        <taxon>Niphatidae</taxon>
        <taxon>Amphimedon</taxon>
    </lineage>
</organism>
<dbReference type="InterPro" id="IPR044732">
    <property type="entry name" value="ArfGAP_SMAP1-like"/>
</dbReference>
<dbReference type="STRING" id="400682.A0A1X7VFP1"/>
<keyword evidence="3 5" id="KW-0863">Zinc-finger</keyword>
<accession>A0A1X7VFP1</accession>
<evidence type="ECO:0000313" key="9">
    <source>
        <dbReference type="Proteomes" id="UP000007879"/>
    </source>
</evidence>
<dbReference type="PANTHER" id="PTHR45705:SF1">
    <property type="entry name" value="FI20236P1"/>
    <property type="match status" value="1"/>
</dbReference>
<evidence type="ECO:0000259" key="7">
    <source>
        <dbReference type="PROSITE" id="PS50115"/>
    </source>
</evidence>
<evidence type="ECO:0000256" key="5">
    <source>
        <dbReference type="PROSITE-ProRule" id="PRU00288"/>
    </source>
</evidence>
<evidence type="ECO:0000256" key="3">
    <source>
        <dbReference type="ARBA" id="ARBA00022771"/>
    </source>
</evidence>
<keyword evidence="1" id="KW-0343">GTPase activation</keyword>
<keyword evidence="9" id="KW-1185">Reference proteome</keyword>
<dbReference type="InterPro" id="IPR001164">
    <property type="entry name" value="ArfGAP_dom"/>
</dbReference>
<dbReference type="Gene3D" id="1.10.220.150">
    <property type="entry name" value="Arf GTPase activating protein"/>
    <property type="match status" value="1"/>
</dbReference>
<dbReference type="GO" id="GO:0005737">
    <property type="term" value="C:cytoplasm"/>
    <property type="evidence" value="ECO:0007669"/>
    <property type="project" value="TreeGrafter"/>
</dbReference>
<dbReference type="KEGG" id="aqu:100632612"/>
<dbReference type="InParanoid" id="A0A1X7VFP1"/>
<dbReference type="AlphaFoldDB" id="A0A1X7VFP1"/>
<dbReference type="PANTHER" id="PTHR45705">
    <property type="entry name" value="FI20236P1"/>
    <property type="match status" value="1"/>
</dbReference>
<dbReference type="EnsemblMetazoa" id="Aqu2.1.39100_001">
    <property type="protein sequence ID" value="Aqu2.1.39100_001"/>
    <property type="gene ID" value="Aqu2.1.39100"/>
</dbReference>
<dbReference type="eggNOG" id="KOG0703">
    <property type="taxonomic scope" value="Eukaryota"/>
</dbReference>
<dbReference type="FunFam" id="1.10.220.150:FF:000009">
    <property type="entry name" value="stromal membrane-associated protein 1 isoform X1"/>
    <property type="match status" value="1"/>
</dbReference>
<dbReference type="SUPFAM" id="SSF57863">
    <property type="entry name" value="ArfGap/RecO-like zinc finger"/>
    <property type="match status" value="1"/>
</dbReference>
<evidence type="ECO:0000256" key="4">
    <source>
        <dbReference type="ARBA" id="ARBA00022833"/>
    </source>
</evidence>
<dbReference type="EnsemblMetazoa" id="XM_003384293.3">
    <property type="protein sequence ID" value="XP_003384341.1"/>
    <property type="gene ID" value="LOC100632612"/>
</dbReference>
<name>A0A1X7VFP1_AMPQE</name>
<dbReference type="OMA" id="NSNDEWK"/>
<feature type="domain" description="Arf-GAP" evidence="7">
    <location>
        <begin position="16"/>
        <end position="134"/>
    </location>
</feature>
<gene>
    <name evidence="8" type="primary">100632612</name>
</gene>
<dbReference type="PROSITE" id="PS50115">
    <property type="entry name" value="ARFGAP"/>
    <property type="match status" value="1"/>
</dbReference>
<feature type="region of interest" description="Disordered" evidence="6">
    <location>
        <begin position="127"/>
        <end position="260"/>
    </location>
</feature>
<dbReference type="CDD" id="cd08839">
    <property type="entry name" value="ArfGap_SMAP"/>
    <property type="match status" value="1"/>
</dbReference>
<keyword evidence="2" id="KW-0479">Metal-binding</keyword>
<sequence>MSRDKDRGQKLHEKHQMILANMLREEVNKYCADCHAKGPRWASWNIGIFICIRCAGIHRNLGVHISRVKSVNLDSWTPEQIESIQTKGNGYANEIYEASLPSGFRRPQDDYAVETFIRAKYERKQYTAKSSSSSSAPKETKAPSKPAEQSSRLTTGSGSSSSRGTSPSRPVAIERPSSNSTASSSVSRAKPRKQPQQELLSFDAKSTPSTATTTPAPNPTPNPTVNLLTDEPLISAPKQADNPPPLMGGMTSSPGPSRAVKDSIMSLYGVQPGYTAYGQTGGK</sequence>
<dbReference type="Proteomes" id="UP000007879">
    <property type="component" value="Unassembled WGS sequence"/>
</dbReference>
<dbReference type="GO" id="GO:0005096">
    <property type="term" value="F:GTPase activator activity"/>
    <property type="evidence" value="ECO:0007669"/>
    <property type="project" value="UniProtKB-KW"/>
</dbReference>
<evidence type="ECO:0000256" key="1">
    <source>
        <dbReference type="ARBA" id="ARBA00022468"/>
    </source>
</evidence>
<dbReference type="PRINTS" id="PR00405">
    <property type="entry name" value="REVINTRACTNG"/>
</dbReference>
<proteinExistence type="predicted"/>
<keyword evidence="4" id="KW-0862">Zinc</keyword>
<dbReference type="SMART" id="SM00105">
    <property type="entry name" value="ArfGap"/>
    <property type="match status" value="1"/>
</dbReference>
<feature type="compositionally biased region" description="Low complexity" evidence="6">
    <location>
        <begin position="177"/>
        <end position="187"/>
    </location>
</feature>
<dbReference type="InterPro" id="IPR051718">
    <property type="entry name" value="ARF_GTPase-activating"/>
</dbReference>
<feature type="compositionally biased region" description="Low complexity" evidence="6">
    <location>
        <begin position="206"/>
        <end position="215"/>
    </location>
</feature>